<proteinExistence type="predicted"/>
<gene>
    <name evidence="1" type="ORF">J2Z77_002442</name>
</gene>
<reference evidence="1 2" key="1">
    <citation type="submission" date="2021-03" db="EMBL/GenBank/DDBJ databases">
        <title>Genomic Encyclopedia of Type Strains, Phase IV (KMG-IV): sequencing the most valuable type-strain genomes for metagenomic binning, comparative biology and taxonomic classification.</title>
        <authorList>
            <person name="Goeker M."/>
        </authorList>
    </citation>
    <scope>NUCLEOTIDE SEQUENCE [LARGE SCALE GENOMIC DNA]</scope>
    <source>
        <strain evidence="1 2">DSM 40526</strain>
    </source>
</reference>
<name>A0ABS4L3H5_STRAV</name>
<comment type="caution">
    <text evidence="1">The sequence shown here is derived from an EMBL/GenBank/DDBJ whole genome shotgun (WGS) entry which is preliminary data.</text>
</comment>
<dbReference type="EMBL" id="JAGGLQ010000003">
    <property type="protein sequence ID" value="MBP2036651.1"/>
    <property type="molecule type" value="Genomic_DNA"/>
</dbReference>
<sequence length="42" mass="4233">MRRGVRGGAPKGPTERAEALGGFLSAGPTPEGGWIVTATLPL</sequence>
<dbReference type="Gene3D" id="3.30.565.10">
    <property type="entry name" value="Histidine kinase-like ATPase, C-terminal domain"/>
    <property type="match status" value="1"/>
</dbReference>
<dbReference type="InterPro" id="IPR036890">
    <property type="entry name" value="HATPase_C_sf"/>
</dbReference>
<keyword evidence="2" id="KW-1185">Reference proteome</keyword>
<protein>
    <submittedName>
        <fullName evidence="1">Signal transduction histidine kinase</fullName>
    </submittedName>
</protein>
<evidence type="ECO:0000313" key="1">
    <source>
        <dbReference type="EMBL" id="MBP2036651.1"/>
    </source>
</evidence>
<dbReference type="Proteomes" id="UP001519310">
    <property type="component" value="Unassembled WGS sequence"/>
</dbReference>
<dbReference type="GO" id="GO:0016301">
    <property type="term" value="F:kinase activity"/>
    <property type="evidence" value="ECO:0007669"/>
    <property type="project" value="UniProtKB-KW"/>
</dbReference>
<keyword evidence="1" id="KW-0808">Transferase</keyword>
<organism evidence="1 2">
    <name type="scientific">Streptomyces avidinii</name>
    <dbReference type="NCBI Taxonomy" id="1895"/>
    <lineage>
        <taxon>Bacteria</taxon>
        <taxon>Bacillati</taxon>
        <taxon>Actinomycetota</taxon>
        <taxon>Actinomycetes</taxon>
        <taxon>Kitasatosporales</taxon>
        <taxon>Streptomycetaceae</taxon>
        <taxon>Streptomyces</taxon>
    </lineage>
</organism>
<keyword evidence="1" id="KW-0418">Kinase</keyword>
<accession>A0ABS4L3H5</accession>
<dbReference type="RefSeq" id="WP_268251372.1">
    <property type="nucleotide sequence ID" value="NZ_BMVL01000001.1"/>
</dbReference>
<evidence type="ECO:0000313" key="2">
    <source>
        <dbReference type="Proteomes" id="UP001519310"/>
    </source>
</evidence>